<dbReference type="Proteomes" id="UP000321083">
    <property type="component" value="Unassembled WGS sequence"/>
</dbReference>
<comment type="caution">
    <text evidence="1">The sequence shown here is derived from an EMBL/GenBank/DDBJ whole genome shotgun (WGS) entry which is preliminary data.</text>
</comment>
<name>A0A5C6MD80_9PLAN</name>
<organism evidence="1 2">
    <name type="scientific">Planctomyces bekefii</name>
    <dbReference type="NCBI Taxonomy" id="1653850"/>
    <lineage>
        <taxon>Bacteria</taxon>
        <taxon>Pseudomonadati</taxon>
        <taxon>Planctomycetota</taxon>
        <taxon>Planctomycetia</taxon>
        <taxon>Planctomycetales</taxon>
        <taxon>Planctomycetaceae</taxon>
        <taxon>Planctomyces</taxon>
    </lineage>
</organism>
<keyword evidence="2" id="KW-1185">Reference proteome</keyword>
<evidence type="ECO:0000313" key="1">
    <source>
        <dbReference type="EMBL" id="TWW10914.1"/>
    </source>
</evidence>
<dbReference type="AlphaFoldDB" id="A0A5C6MD80"/>
<reference evidence="1 2" key="2">
    <citation type="submission" date="2019-08" db="EMBL/GenBank/DDBJ databases">
        <authorList>
            <person name="Henke P."/>
        </authorList>
    </citation>
    <scope>NUCLEOTIDE SEQUENCE [LARGE SCALE GENOMIC DNA]</scope>
    <source>
        <strain evidence="1">Phe10_nw2017</strain>
    </source>
</reference>
<reference evidence="1 2" key="1">
    <citation type="submission" date="2019-08" db="EMBL/GenBank/DDBJ databases">
        <title>100 year-old enigma solved: identification of Planctomyces bekefii, the type genus and species of the phylum Planctomycetes.</title>
        <authorList>
            <person name="Svetlana D.N."/>
            <person name="Overmann J."/>
        </authorList>
    </citation>
    <scope>NUCLEOTIDE SEQUENCE [LARGE SCALE GENOMIC DNA]</scope>
    <source>
        <strain evidence="1">Phe10_nw2017</strain>
    </source>
</reference>
<gene>
    <name evidence="1" type="ORF">E3A20_05840</name>
</gene>
<dbReference type="EMBL" id="SRHE01000074">
    <property type="protein sequence ID" value="TWW10914.1"/>
    <property type="molecule type" value="Genomic_DNA"/>
</dbReference>
<sequence>MEIVRGNGTGRVICNVRLPASPGQTGLPGRPARPRLDLLEPTIRQLLATISPLTQPRSEAWPERTTALLLTIPDASGRHVEILHRLTPATRHWATQSIHLLTACLTRMQLLPPLTPVPVASPGSSFGPGPRAL</sequence>
<evidence type="ECO:0000313" key="2">
    <source>
        <dbReference type="Proteomes" id="UP000321083"/>
    </source>
</evidence>
<proteinExistence type="predicted"/>
<accession>A0A5C6MD80</accession>
<protein>
    <submittedName>
        <fullName evidence="1">Uncharacterized protein</fullName>
    </submittedName>
</protein>